<dbReference type="GO" id="GO:0016020">
    <property type="term" value="C:membrane"/>
    <property type="evidence" value="ECO:0007669"/>
    <property type="project" value="UniProtKB-SubCell"/>
</dbReference>
<feature type="repeat" description="Solcar" evidence="8">
    <location>
        <begin position="231"/>
        <end position="316"/>
    </location>
</feature>
<dbReference type="InterPro" id="IPR002067">
    <property type="entry name" value="MCP"/>
</dbReference>
<keyword evidence="5" id="KW-0677">Repeat</keyword>
<dbReference type="OrthoDB" id="276989at2759"/>
<evidence type="ECO:0000256" key="1">
    <source>
        <dbReference type="ARBA" id="ARBA00004141"/>
    </source>
</evidence>
<keyword evidence="7 8" id="KW-0472">Membrane</keyword>
<organism evidence="11 12">
    <name type="scientific">Aphis glycines</name>
    <name type="common">Soybean aphid</name>
    <dbReference type="NCBI Taxonomy" id="307491"/>
    <lineage>
        <taxon>Eukaryota</taxon>
        <taxon>Metazoa</taxon>
        <taxon>Ecdysozoa</taxon>
        <taxon>Arthropoda</taxon>
        <taxon>Hexapoda</taxon>
        <taxon>Insecta</taxon>
        <taxon>Pterygota</taxon>
        <taxon>Neoptera</taxon>
        <taxon>Paraneoptera</taxon>
        <taxon>Hemiptera</taxon>
        <taxon>Sternorrhyncha</taxon>
        <taxon>Aphidomorpha</taxon>
        <taxon>Aphidoidea</taxon>
        <taxon>Aphididae</taxon>
        <taxon>Aphidini</taxon>
        <taxon>Aphis</taxon>
        <taxon>Aphis</taxon>
    </lineage>
</organism>
<dbReference type="SUPFAM" id="SSF103506">
    <property type="entry name" value="Mitochondrial carrier"/>
    <property type="match status" value="1"/>
</dbReference>
<feature type="repeat" description="Solcar" evidence="8">
    <location>
        <begin position="58"/>
        <end position="131"/>
    </location>
</feature>
<feature type="transmembrane region" description="Helical" evidence="10">
    <location>
        <begin position="102"/>
        <end position="122"/>
    </location>
</feature>
<evidence type="ECO:0008006" key="13">
    <source>
        <dbReference type="Google" id="ProtNLM"/>
    </source>
</evidence>
<comment type="subcellular location">
    <subcellularLocation>
        <location evidence="1">Membrane</location>
        <topology evidence="1">Multi-pass membrane protein</topology>
    </subcellularLocation>
</comment>
<reference evidence="11 12" key="1">
    <citation type="submission" date="2019-08" db="EMBL/GenBank/DDBJ databases">
        <title>The genome of the soybean aphid Biotype 1, its phylome, world population structure and adaptation to the North American continent.</title>
        <authorList>
            <person name="Giordano R."/>
            <person name="Donthu R.K."/>
            <person name="Hernandez A.G."/>
            <person name="Wright C.L."/>
            <person name="Zimin A.V."/>
        </authorList>
    </citation>
    <scope>NUCLEOTIDE SEQUENCE [LARGE SCALE GENOMIC DNA]</scope>
    <source>
        <tissue evidence="11">Whole aphids</tissue>
    </source>
</reference>
<gene>
    <name evidence="11" type="ORF">AGLY_006898</name>
</gene>
<dbReference type="PROSITE" id="PS50920">
    <property type="entry name" value="SOLCAR"/>
    <property type="match status" value="3"/>
</dbReference>
<evidence type="ECO:0000256" key="10">
    <source>
        <dbReference type="SAM" id="Phobius"/>
    </source>
</evidence>
<comment type="caution">
    <text evidence="11">The sequence shown here is derived from an EMBL/GenBank/DDBJ whole genome shotgun (WGS) entry which is preliminary data.</text>
</comment>
<evidence type="ECO:0000256" key="5">
    <source>
        <dbReference type="ARBA" id="ARBA00022737"/>
    </source>
</evidence>
<keyword evidence="6 10" id="KW-1133">Transmembrane helix</keyword>
<dbReference type="AlphaFoldDB" id="A0A6G0TR73"/>
<accession>A0A6G0TR73</accession>
<evidence type="ECO:0000256" key="6">
    <source>
        <dbReference type="ARBA" id="ARBA00022989"/>
    </source>
</evidence>
<comment type="similarity">
    <text evidence="2 9">Belongs to the mitochondrial carrier (TC 2.A.29) family.</text>
</comment>
<evidence type="ECO:0000313" key="11">
    <source>
        <dbReference type="EMBL" id="KAE9536836.1"/>
    </source>
</evidence>
<dbReference type="GO" id="GO:0055085">
    <property type="term" value="P:transmembrane transport"/>
    <property type="evidence" value="ECO:0007669"/>
    <property type="project" value="InterPro"/>
</dbReference>
<dbReference type="Proteomes" id="UP000475862">
    <property type="component" value="Unassembled WGS sequence"/>
</dbReference>
<dbReference type="Gene3D" id="1.50.40.10">
    <property type="entry name" value="Mitochondrial carrier domain"/>
    <property type="match status" value="1"/>
</dbReference>
<evidence type="ECO:0000256" key="9">
    <source>
        <dbReference type="RuleBase" id="RU000488"/>
    </source>
</evidence>
<evidence type="ECO:0000313" key="12">
    <source>
        <dbReference type="Proteomes" id="UP000475862"/>
    </source>
</evidence>
<proteinExistence type="inferred from homology"/>
<feature type="transmembrane region" description="Helical" evidence="10">
    <location>
        <begin position="142"/>
        <end position="162"/>
    </location>
</feature>
<sequence>MLTLNYNIDNIKNFRNTRNYFLNCSDACSLVQSNIPTMNENKLDTNNKLNSISINGPRHYSTSLIAGAVAGTVVDVALFPLDTLKTRLQSQYGFVQSGGFRGIYKGLTPTIIGAPFTAGLFFGTYDGFKNLFPNVSNNTAPLVHLCAGIVGEVVCCTTKVPIEIVKQRRQASPNQESILKIIRNAYANEGVFGFYRGFWTTVMRDVPFSMLQLPIWEYLKKEYRIFTGKPLTTIEVALCGSISGGIAAALTTPIDVTKTQIMLANSAVDQNFSTVFKNIYKNKGLNGLFAGFLPRVVFIMIGGALFFGVYEKTCRQIEDKHKNKI</sequence>
<dbReference type="InterPro" id="IPR023395">
    <property type="entry name" value="MCP_dom_sf"/>
</dbReference>
<evidence type="ECO:0000256" key="3">
    <source>
        <dbReference type="ARBA" id="ARBA00022448"/>
    </source>
</evidence>
<dbReference type="InterPro" id="IPR018108">
    <property type="entry name" value="MCP_transmembrane"/>
</dbReference>
<keyword evidence="12" id="KW-1185">Reference proteome</keyword>
<evidence type="ECO:0000256" key="7">
    <source>
        <dbReference type="ARBA" id="ARBA00023136"/>
    </source>
</evidence>
<keyword evidence="4 8" id="KW-0812">Transmembrane</keyword>
<feature type="transmembrane region" description="Helical" evidence="10">
    <location>
        <begin position="287"/>
        <end position="310"/>
    </location>
</feature>
<keyword evidence="3 9" id="KW-0813">Transport</keyword>
<dbReference type="PANTHER" id="PTHR45667">
    <property type="entry name" value="S-ADENOSYLMETHIONINE MITOCHONDRIAL CARRIER PROTEIN"/>
    <property type="match status" value="1"/>
</dbReference>
<name>A0A6G0TR73_APHGL</name>
<dbReference type="EMBL" id="VYZN01000020">
    <property type="protein sequence ID" value="KAE9536836.1"/>
    <property type="molecule type" value="Genomic_DNA"/>
</dbReference>
<dbReference type="PRINTS" id="PR00926">
    <property type="entry name" value="MITOCARRIER"/>
</dbReference>
<evidence type="ECO:0000256" key="2">
    <source>
        <dbReference type="ARBA" id="ARBA00006375"/>
    </source>
</evidence>
<protein>
    <recommendedName>
        <fullName evidence="13">S-adenosylmethionine mitochondrial carrier protein</fullName>
    </recommendedName>
</protein>
<evidence type="ECO:0000256" key="4">
    <source>
        <dbReference type="ARBA" id="ARBA00022692"/>
    </source>
</evidence>
<feature type="repeat" description="Solcar" evidence="8">
    <location>
        <begin position="139"/>
        <end position="222"/>
    </location>
</feature>
<evidence type="ECO:0000256" key="8">
    <source>
        <dbReference type="PROSITE-ProRule" id="PRU00282"/>
    </source>
</evidence>
<dbReference type="Pfam" id="PF00153">
    <property type="entry name" value="Mito_carr"/>
    <property type="match status" value="4"/>
</dbReference>